<dbReference type="InterPro" id="IPR029039">
    <property type="entry name" value="Flavoprotein-like_sf"/>
</dbReference>
<comment type="caution">
    <text evidence="2">The sequence shown here is derived from an EMBL/GenBank/DDBJ whole genome shotgun (WGS) entry which is preliminary data.</text>
</comment>
<accession>A0ABW3EPU6</accession>
<organism evidence="2 3">
    <name type="scientific">Actinomadura sediminis</name>
    <dbReference type="NCBI Taxonomy" id="1038904"/>
    <lineage>
        <taxon>Bacteria</taxon>
        <taxon>Bacillati</taxon>
        <taxon>Actinomycetota</taxon>
        <taxon>Actinomycetes</taxon>
        <taxon>Streptosporangiales</taxon>
        <taxon>Thermomonosporaceae</taxon>
        <taxon>Actinomadura</taxon>
    </lineage>
</organism>
<dbReference type="EC" id="1.-.-.-" evidence="2"/>
<dbReference type="PANTHER" id="PTHR30543">
    <property type="entry name" value="CHROMATE REDUCTASE"/>
    <property type="match status" value="1"/>
</dbReference>
<dbReference type="Gene3D" id="3.40.50.360">
    <property type="match status" value="1"/>
</dbReference>
<dbReference type="InterPro" id="IPR050712">
    <property type="entry name" value="NAD(P)H-dep_reductase"/>
</dbReference>
<evidence type="ECO:0000259" key="1">
    <source>
        <dbReference type="Pfam" id="PF03358"/>
    </source>
</evidence>
<keyword evidence="2" id="KW-0560">Oxidoreductase</keyword>
<feature type="domain" description="NADPH-dependent FMN reductase-like" evidence="1">
    <location>
        <begin position="7"/>
        <end position="144"/>
    </location>
</feature>
<evidence type="ECO:0000313" key="2">
    <source>
        <dbReference type="EMBL" id="MFD0901825.1"/>
    </source>
</evidence>
<dbReference type="InterPro" id="IPR005025">
    <property type="entry name" value="FMN_Rdtase-like_dom"/>
</dbReference>
<proteinExistence type="predicted"/>
<dbReference type="EMBL" id="JBHTJA010000026">
    <property type="protein sequence ID" value="MFD0901825.1"/>
    <property type="molecule type" value="Genomic_DNA"/>
</dbReference>
<dbReference type="SUPFAM" id="SSF52218">
    <property type="entry name" value="Flavoproteins"/>
    <property type="match status" value="1"/>
</dbReference>
<reference evidence="3" key="1">
    <citation type="journal article" date="2019" name="Int. J. Syst. Evol. Microbiol.">
        <title>The Global Catalogue of Microorganisms (GCM) 10K type strain sequencing project: providing services to taxonomists for standard genome sequencing and annotation.</title>
        <authorList>
            <consortium name="The Broad Institute Genomics Platform"/>
            <consortium name="The Broad Institute Genome Sequencing Center for Infectious Disease"/>
            <person name="Wu L."/>
            <person name="Ma J."/>
        </authorList>
    </citation>
    <scope>NUCLEOTIDE SEQUENCE [LARGE SCALE GENOMIC DNA]</scope>
    <source>
        <strain evidence="3">JCM 31202</strain>
    </source>
</reference>
<dbReference type="Pfam" id="PF03358">
    <property type="entry name" value="FMN_red"/>
    <property type="match status" value="1"/>
</dbReference>
<gene>
    <name evidence="2" type="ORF">ACFQ11_15605</name>
</gene>
<evidence type="ECO:0000313" key="3">
    <source>
        <dbReference type="Proteomes" id="UP001596972"/>
    </source>
</evidence>
<name>A0ABW3EPU6_9ACTN</name>
<dbReference type="RefSeq" id="WP_378299035.1">
    <property type="nucleotide sequence ID" value="NZ_JBHTJA010000026.1"/>
</dbReference>
<dbReference type="PANTHER" id="PTHR30543:SF21">
    <property type="entry name" value="NAD(P)H-DEPENDENT FMN REDUCTASE LOT6"/>
    <property type="match status" value="1"/>
</dbReference>
<sequence>MNTSPVRVAALMSSTQLGPCGRAMAAWLADRAGGRGDIALDLIDLAEARLPDARPAETGERPAAVADLAPWLASADAFVLILAECNRGLPASLKNTLDWYRREWAAKPVAFVSHDATTGGLLAVEQLRLVLAGLEALTLRDGVSLHTPGPDFASASATADAMLDRLVCWGRALRLARTAATTSER</sequence>
<dbReference type="Proteomes" id="UP001596972">
    <property type="component" value="Unassembled WGS sequence"/>
</dbReference>
<keyword evidence="3" id="KW-1185">Reference proteome</keyword>
<protein>
    <submittedName>
        <fullName evidence="2">NADPH-dependent FMN reductase</fullName>
        <ecNumber evidence="2">1.-.-.-</ecNumber>
    </submittedName>
</protein>
<dbReference type="GO" id="GO:0016491">
    <property type="term" value="F:oxidoreductase activity"/>
    <property type="evidence" value="ECO:0007669"/>
    <property type="project" value="UniProtKB-KW"/>
</dbReference>